<gene>
    <name evidence="2" type="ORF">JR316_004311</name>
</gene>
<dbReference type="OrthoDB" id="2881093at2759"/>
<proteinExistence type="predicted"/>
<organism evidence="2">
    <name type="scientific">Psilocybe cubensis</name>
    <name type="common">Psychedelic mushroom</name>
    <name type="synonym">Stropharia cubensis</name>
    <dbReference type="NCBI Taxonomy" id="181762"/>
    <lineage>
        <taxon>Eukaryota</taxon>
        <taxon>Fungi</taxon>
        <taxon>Dikarya</taxon>
        <taxon>Basidiomycota</taxon>
        <taxon>Agaricomycotina</taxon>
        <taxon>Agaricomycetes</taxon>
        <taxon>Agaricomycetidae</taxon>
        <taxon>Agaricales</taxon>
        <taxon>Agaricineae</taxon>
        <taxon>Strophariaceae</taxon>
        <taxon>Psilocybe</taxon>
    </lineage>
</organism>
<reference evidence="2" key="1">
    <citation type="submission" date="2021-02" db="EMBL/GenBank/DDBJ databases">
        <title>Psilocybe cubensis genome.</title>
        <authorList>
            <person name="Mckernan K.J."/>
            <person name="Crawford S."/>
            <person name="Trippe A."/>
            <person name="Kane L.T."/>
            <person name="Mclaughlin S."/>
        </authorList>
    </citation>
    <scope>NUCLEOTIDE SEQUENCE [LARGE SCALE GENOMIC DNA]</scope>
    <source>
        <strain evidence="2">MGC-MH-2018</strain>
    </source>
</reference>
<protein>
    <submittedName>
        <fullName evidence="2">Uncharacterized protein</fullName>
    </submittedName>
</protein>
<evidence type="ECO:0000256" key="1">
    <source>
        <dbReference type="SAM" id="MobiDB-lite"/>
    </source>
</evidence>
<comment type="caution">
    <text evidence="2">The sequence shown here is derived from an EMBL/GenBank/DDBJ whole genome shotgun (WGS) entry which is preliminary data.</text>
</comment>
<feature type="region of interest" description="Disordered" evidence="1">
    <location>
        <begin position="563"/>
        <end position="669"/>
    </location>
</feature>
<sequence length="1068" mass="121919">MPLTSQIDWSKGTVFIHDGTLICSPNSKRFVILPCGPPSLKHLEAAKDENKAHLPYPGSTHFDRKLDIDLALYRQPVQWEDSYGWLAFVPLSPSFISLPFKPLSWTPEPRRWRTGQTTYQWEVESHEKGEWYRCESQLVYLCEKLRLWYRIPGTPPPVPSRFGYDRPHRSKEIAEKMVEVSRNAFVLWMGFLSYLIAQSRRPEHAAHLRDDGKKPVPAWHTKILEEQAAEAAAAVAASAQTGWDPITPPPPLITEPWLDGLRQSVVWNFTPQTPRAGIAYDWTTSHRTRPPIEFFLDNAIAVYYPWGVVEEDTMKTHKLVRQDLRPPSEMLATVLDEFLGSTDVPLATLFMRKYYEQPDSTVSPSIKLLGQSHSQSFVFQHIMDRYHNEQTAFERAWDNPDNLDIDDILRQRSSQVNAKARRMEENWNDSFTEGHEMQGRISGVVDVTGDVRGIQNTESFTDWEPYWTRRLAQWRKALENEDPAARRLRLAREKQKPTRRTKMYQWKMVRHANGTVTYLRQLVSPNMAAKLYHKYRPRQVVYNSIDNVWDLCRYFKPPIELAQGGSDNSDLSSGSSDESDPGPIPLVSKPNQVVNTPEPQEPRVQQFDPSSRPPTPAAEHFSGYPGSPDMQVDAVHSHVTDTVPPPDVEPALTLLDARPPPAPKPDARTGWMVPARNLVQSLRLGYGYTGPGSGFSVRASTTTKDERKEWLEIVESLGFLSANADDHLEEADKQTVQVFYQHYVVSDSEDMLADLCDLHPNNKYGLHTFLGLREVQRPHKSMFVFSEPRSQWSDWKLGVETAEVALYVCRLMQMYPTLDIDDIGYKLLSKGVPCRTFVKIPASPRSKTVVDKFIPTSFRPAGYTFVVEDFLEYRHQCETLLSMPQGRAAVLKGGIISRIASEYLGLLSTLEGPSPEIITNKQGFMILLGPNECWADDELTEKELAVLCGTYGMYTGKLTSQLAGSQLTHLYTARANQTTIVSWFPPADLWAPGSLRNGRQLIEWTPDNEKWYQDRVRDILAGQAQPHTKVQWRTWYRGIPQARRLKEQSSHRSADFVDRHLPITQGKL</sequence>
<evidence type="ECO:0000313" key="2">
    <source>
        <dbReference type="EMBL" id="KAG5169929.1"/>
    </source>
</evidence>
<dbReference type="EMBL" id="JAFIQS010000004">
    <property type="protein sequence ID" value="KAG5169929.1"/>
    <property type="molecule type" value="Genomic_DNA"/>
</dbReference>
<name>A0A8H7Y296_PSICU</name>
<dbReference type="AlphaFoldDB" id="A0A8H7Y296"/>
<accession>A0A8H7Y296</accession>
<feature type="compositionally biased region" description="Polar residues" evidence="1">
    <location>
        <begin position="589"/>
        <end position="598"/>
    </location>
</feature>
<feature type="compositionally biased region" description="Low complexity" evidence="1">
    <location>
        <begin position="564"/>
        <end position="576"/>
    </location>
</feature>